<organism evidence="3 5">
    <name type="scientific">Anoxybacteroides rupiense</name>
    <dbReference type="NCBI Taxonomy" id="311460"/>
    <lineage>
        <taxon>Bacteria</taxon>
        <taxon>Bacillati</taxon>
        <taxon>Bacillota</taxon>
        <taxon>Bacilli</taxon>
        <taxon>Bacillales</taxon>
        <taxon>Anoxybacillaceae</taxon>
        <taxon>Anoxybacteroides</taxon>
    </lineage>
</organism>
<gene>
    <name evidence="3" type="ORF">P9850_15215</name>
    <name evidence="2" type="ORF">PNH38_05495</name>
</gene>
<keyword evidence="1" id="KW-0472">Membrane</keyword>
<reference evidence="2 4" key="1">
    <citation type="submission" date="2023-01" db="EMBL/GenBank/DDBJ databases">
        <title>Genome-based reclassification of Anoxybacillus geothermalis as a later heterotypic synonym of Anoxybacillus rupiensis.</title>
        <authorList>
            <person name="Inan Bektas K."/>
            <person name="Canakci S."/>
            <person name="Belduz A.A."/>
            <person name="Guler H.H."/>
        </authorList>
    </citation>
    <scope>NUCLEOTIDE SEQUENCE [LARGE SCALE GENOMIC DNA]</scope>
    <source>
        <strain evidence="2 4">DSM 17127</strain>
    </source>
</reference>
<proteinExistence type="predicted"/>
<evidence type="ECO:0000313" key="5">
    <source>
        <dbReference type="Proteomes" id="UP001339962"/>
    </source>
</evidence>
<accession>A0ABD5IZS3</accession>
<evidence type="ECO:0000313" key="4">
    <source>
        <dbReference type="Proteomes" id="UP001213979"/>
    </source>
</evidence>
<evidence type="ECO:0000313" key="2">
    <source>
        <dbReference type="EMBL" id="MDE8563341.1"/>
    </source>
</evidence>
<dbReference type="EMBL" id="JAQOTG010000003">
    <property type="protein sequence ID" value="MDE8563341.1"/>
    <property type="molecule type" value="Genomic_DNA"/>
</dbReference>
<keyword evidence="1" id="KW-0812">Transmembrane</keyword>
<dbReference type="RefSeq" id="WP_275191801.1">
    <property type="nucleotide sequence ID" value="NZ_JAQOTG010000003.1"/>
</dbReference>
<dbReference type="AlphaFoldDB" id="A0ABD5IZS3"/>
<feature type="transmembrane region" description="Helical" evidence="1">
    <location>
        <begin position="122"/>
        <end position="143"/>
    </location>
</feature>
<feature type="transmembrane region" description="Helical" evidence="1">
    <location>
        <begin position="94"/>
        <end position="116"/>
    </location>
</feature>
<evidence type="ECO:0000256" key="1">
    <source>
        <dbReference type="SAM" id="Phobius"/>
    </source>
</evidence>
<comment type="caution">
    <text evidence="3">The sequence shown here is derived from an EMBL/GenBank/DDBJ whole genome shotgun (WGS) entry which is preliminary data.</text>
</comment>
<feature type="transmembrane region" description="Helical" evidence="1">
    <location>
        <begin position="64"/>
        <end position="82"/>
    </location>
</feature>
<evidence type="ECO:0000313" key="3">
    <source>
        <dbReference type="EMBL" id="MED5053149.1"/>
    </source>
</evidence>
<reference evidence="3 5" key="2">
    <citation type="submission" date="2023-03" db="EMBL/GenBank/DDBJ databases">
        <title>Bacillus Genome Sequencing.</title>
        <authorList>
            <person name="Dunlap C."/>
        </authorList>
    </citation>
    <scope>NUCLEOTIDE SEQUENCE [LARGE SCALE GENOMIC DNA]</scope>
    <source>
        <strain evidence="3 5">NRS-38</strain>
    </source>
</reference>
<dbReference type="EMBL" id="JARTLI010000039">
    <property type="protein sequence ID" value="MED5053149.1"/>
    <property type="molecule type" value="Genomic_DNA"/>
</dbReference>
<name>A0ABD5IZS3_9BACL</name>
<dbReference type="Proteomes" id="UP001339962">
    <property type="component" value="Unassembled WGS sequence"/>
</dbReference>
<dbReference type="NCBIfam" id="NF041644">
    <property type="entry name" value="CBO0543_fam"/>
    <property type="match status" value="1"/>
</dbReference>
<protein>
    <submittedName>
        <fullName evidence="3">Uncharacterized protein</fullName>
    </submittedName>
</protein>
<dbReference type="InterPro" id="IPR048147">
    <property type="entry name" value="CBO0543-like"/>
</dbReference>
<keyword evidence="1" id="KW-1133">Transmembrane helix</keyword>
<dbReference type="Proteomes" id="UP001213979">
    <property type="component" value="Unassembled WGS sequence"/>
</dbReference>
<keyword evidence="4" id="KW-1185">Reference proteome</keyword>
<sequence length="156" mass="18853">MWILYFSIIVFNLIAIMMKKKLMRIEYYSCILFALFTSEIVDRFAEKYDLYGFFYPFMIEAKTLLVLFGIYPAASMLIINWYPYDGTWKKKSLYLLGWSIFSTFYEWLAVRVGFLYHHHWNLWYSAISYPFLYGMLLLQVSFFRRLSKADMISPKS</sequence>